<evidence type="ECO:0000259" key="9">
    <source>
        <dbReference type="SMART" id="SM00919"/>
    </source>
</evidence>
<evidence type="ECO:0000256" key="4">
    <source>
        <dbReference type="ARBA" id="ARBA00023002"/>
    </source>
</evidence>
<dbReference type="InterPro" id="IPR036291">
    <property type="entry name" value="NAD(P)-bd_dom_sf"/>
</dbReference>
<feature type="domain" description="Malic enzyme NAD-binding" evidence="9">
    <location>
        <begin position="161"/>
        <end position="377"/>
    </location>
</feature>
<dbReference type="SUPFAM" id="SSF51735">
    <property type="entry name" value="NAD(P)-binding Rossmann-fold domains"/>
    <property type="match status" value="1"/>
</dbReference>
<dbReference type="PIRSF" id="PIRSF000106">
    <property type="entry name" value="ME"/>
    <property type="match status" value="1"/>
</dbReference>
<gene>
    <name evidence="11" type="ORF">COU11_03060</name>
</gene>
<dbReference type="FunFam" id="3.40.50.10380:FF:000003">
    <property type="entry name" value="NADP-dependent malic enzyme"/>
    <property type="match status" value="1"/>
</dbReference>
<dbReference type="Gene3D" id="3.40.50.10380">
    <property type="entry name" value="Malic enzyme, N-terminal domain"/>
    <property type="match status" value="1"/>
</dbReference>
<dbReference type="GO" id="GO:0051287">
    <property type="term" value="F:NAD binding"/>
    <property type="evidence" value="ECO:0007669"/>
    <property type="project" value="InterPro"/>
</dbReference>
<dbReference type="Pfam" id="PF00390">
    <property type="entry name" value="malic"/>
    <property type="match status" value="1"/>
</dbReference>
<evidence type="ECO:0000256" key="5">
    <source>
        <dbReference type="PIRSR" id="PIRSR000106-1"/>
    </source>
</evidence>
<evidence type="ECO:0000313" key="12">
    <source>
        <dbReference type="Proteomes" id="UP000229526"/>
    </source>
</evidence>
<feature type="binding site" evidence="7">
    <location>
        <position position="135"/>
    </location>
    <ligand>
        <name>a divalent metal cation</name>
        <dbReference type="ChEBI" id="CHEBI:60240"/>
    </ligand>
</feature>
<evidence type="ECO:0000256" key="6">
    <source>
        <dbReference type="PIRSR" id="PIRSR000106-2"/>
    </source>
</evidence>
<evidence type="ECO:0000259" key="10">
    <source>
        <dbReference type="SMART" id="SM01274"/>
    </source>
</evidence>
<dbReference type="Proteomes" id="UP000229526">
    <property type="component" value="Unassembled WGS sequence"/>
</dbReference>
<reference evidence="12" key="1">
    <citation type="submission" date="2017-09" db="EMBL/GenBank/DDBJ databases">
        <title>Depth-based differentiation of microbial function through sediment-hosted aquifers and enrichment of novel symbionts in the deep terrestrial subsurface.</title>
        <authorList>
            <person name="Probst A.J."/>
            <person name="Ladd B."/>
            <person name="Jarett J.K."/>
            <person name="Geller-Mcgrath D.E."/>
            <person name="Sieber C.M.K."/>
            <person name="Emerson J.B."/>
            <person name="Anantharaman K."/>
            <person name="Thomas B.C."/>
            <person name="Malmstrom R."/>
            <person name="Stieglmeier M."/>
            <person name="Klingl A."/>
            <person name="Woyke T."/>
            <person name="Ryan C.M."/>
            <person name="Banfield J.F."/>
        </authorList>
    </citation>
    <scope>NUCLEOTIDE SEQUENCE [LARGE SCALE GENOMIC DNA]</scope>
</reference>
<comment type="cofactor">
    <cofactor evidence="1">
        <name>Mn(2+)</name>
        <dbReference type="ChEBI" id="CHEBI:29035"/>
    </cofactor>
</comment>
<organism evidence="11 12">
    <name type="scientific">Candidatus Harrisonbacteria bacterium CG10_big_fil_rev_8_21_14_0_10_49_15</name>
    <dbReference type="NCBI Taxonomy" id="1974587"/>
    <lineage>
        <taxon>Bacteria</taxon>
        <taxon>Candidatus Harrisoniibacteriota</taxon>
    </lineage>
</organism>
<evidence type="ECO:0000256" key="2">
    <source>
        <dbReference type="ARBA" id="ARBA00008785"/>
    </source>
</evidence>
<feature type="binding site" evidence="7">
    <location>
        <position position="160"/>
    </location>
    <ligand>
        <name>a divalent metal cation</name>
        <dbReference type="ChEBI" id="CHEBI:60240"/>
    </ligand>
</feature>
<feature type="binding site" evidence="7">
    <location>
        <position position="134"/>
    </location>
    <ligand>
        <name>a divalent metal cation</name>
        <dbReference type="ChEBI" id="CHEBI:60240"/>
    </ligand>
</feature>
<comment type="caution">
    <text evidence="11">The sequence shown here is derived from an EMBL/GenBank/DDBJ whole genome shotgun (WGS) entry which is preliminary data.</text>
</comment>
<comment type="cofactor">
    <cofactor evidence="7">
        <name>Mg(2+)</name>
        <dbReference type="ChEBI" id="CHEBI:18420"/>
    </cofactor>
    <cofactor evidence="7">
        <name>Mn(2+)</name>
        <dbReference type="ChEBI" id="CHEBI:29035"/>
    </cofactor>
    <text evidence="7">Divalent metal cations. Prefers magnesium or manganese.</text>
</comment>
<proteinExistence type="inferred from homology"/>
<feature type="binding site" evidence="6">
    <location>
        <position position="286"/>
    </location>
    <ligand>
        <name>(S)-malate</name>
        <dbReference type="ChEBI" id="CHEBI:15589"/>
    </ligand>
</feature>
<dbReference type="Pfam" id="PF03949">
    <property type="entry name" value="Malic_M"/>
    <property type="match status" value="1"/>
</dbReference>
<dbReference type="PRINTS" id="PR00072">
    <property type="entry name" value="MALOXRDTASE"/>
</dbReference>
<dbReference type="PANTHER" id="PTHR43237">
    <property type="entry name" value="NADP-DEPENDENT MALIC ENZYME"/>
    <property type="match status" value="1"/>
</dbReference>
<feature type="active site" description="Proton acceptor" evidence="5">
    <location>
        <position position="92"/>
    </location>
</feature>
<dbReference type="SMART" id="SM00919">
    <property type="entry name" value="Malic_M"/>
    <property type="match status" value="1"/>
</dbReference>
<dbReference type="GO" id="GO:0016616">
    <property type="term" value="F:oxidoreductase activity, acting on the CH-OH group of donors, NAD or NADP as acceptor"/>
    <property type="evidence" value="ECO:0007669"/>
    <property type="project" value="InterPro"/>
</dbReference>
<dbReference type="Gene3D" id="3.40.50.720">
    <property type="entry name" value="NAD(P)-binding Rossmann-like Domain"/>
    <property type="match status" value="1"/>
</dbReference>
<comment type="similarity">
    <text evidence="2 8">Belongs to the malic enzymes family.</text>
</comment>
<dbReference type="PROSITE" id="PS00331">
    <property type="entry name" value="MALIC_ENZYMES"/>
    <property type="match status" value="1"/>
</dbReference>
<feature type="binding site" evidence="6">
    <location>
        <position position="316"/>
    </location>
    <ligand>
        <name>(S)-malate</name>
        <dbReference type="ChEBI" id="CHEBI:15589"/>
    </ligand>
</feature>
<dbReference type="GO" id="GO:0046872">
    <property type="term" value="F:metal ion binding"/>
    <property type="evidence" value="ECO:0007669"/>
    <property type="project" value="UniProtKB-KW"/>
</dbReference>
<evidence type="ECO:0000256" key="8">
    <source>
        <dbReference type="RuleBase" id="RU003427"/>
    </source>
</evidence>
<dbReference type="InterPro" id="IPR012302">
    <property type="entry name" value="Malic_NAD-bd"/>
</dbReference>
<dbReference type="SUPFAM" id="SSF53223">
    <property type="entry name" value="Aminoacid dehydrogenase-like, N-terminal domain"/>
    <property type="match status" value="1"/>
</dbReference>
<dbReference type="SMART" id="SM01274">
    <property type="entry name" value="malic"/>
    <property type="match status" value="1"/>
</dbReference>
<dbReference type="InterPro" id="IPR037062">
    <property type="entry name" value="Malic_N_dom_sf"/>
</dbReference>
<feature type="active site" description="Proton donor" evidence="5">
    <location>
        <position position="37"/>
    </location>
</feature>
<dbReference type="InterPro" id="IPR045213">
    <property type="entry name" value="Malic_NAD-bd_bact_type"/>
</dbReference>
<protein>
    <submittedName>
        <fullName evidence="11">NAD-dependent malic enzyme</fullName>
    </submittedName>
</protein>
<accession>A0A2H0UKN9</accession>
<evidence type="ECO:0000256" key="7">
    <source>
        <dbReference type="PIRSR" id="PIRSR000106-3"/>
    </source>
</evidence>
<name>A0A2H0UKN9_9BACT</name>
<dbReference type="InterPro" id="IPR001891">
    <property type="entry name" value="Malic_OxRdtase"/>
</dbReference>
<dbReference type="InterPro" id="IPR051674">
    <property type="entry name" value="Malate_Decarboxylase"/>
</dbReference>
<dbReference type="AlphaFoldDB" id="A0A2H0UKN9"/>
<evidence type="ECO:0000256" key="1">
    <source>
        <dbReference type="ARBA" id="ARBA00001936"/>
    </source>
</evidence>
<dbReference type="InterPro" id="IPR015884">
    <property type="entry name" value="Malic_enzyme_CS"/>
</dbReference>
<dbReference type="CDD" id="cd05311">
    <property type="entry name" value="NAD_bind_2_malic_enz"/>
    <property type="match status" value="1"/>
</dbReference>
<dbReference type="GO" id="GO:0004470">
    <property type="term" value="F:malic enzyme activity"/>
    <property type="evidence" value="ECO:0007669"/>
    <property type="project" value="InterPro"/>
</dbReference>
<dbReference type="PANTHER" id="PTHR43237:SF4">
    <property type="entry name" value="NADP-DEPENDENT MALIC ENZYME"/>
    <property type="match status" value="1"/>
</dbReference>
<keyword evidence="3 7" id="KW-0479">Metal-binding</keyword>
<evidence type="ECO:0000313" key="11">
    <source>
        <dbReference type="EMBL" id="PIR86969.1"/>
    </source>
</evidence>
<dbReference type="InterPro" id="IPR012301">
    <property type="entry name" value="Malic_N_dom"/>
</dbReference>
<dbReference type="EMBL" id="PFBD01000022">
    <property type="protein sequence ID" value="PIR86969.1"/>
    <property type="molecule type" value="Genomic_DNA"/>
</dbReference>
<dbReference type="InterPro" id="IPR046346">
    <property type="entry name" value="Aminoacid_DH-like_N_sf"/>
</dbReference>
<feature type="domain" description="Malic enzyme N-terminal" evidence="10">
    <location>
        <begin position="16"/>
        <end position="149"/>
    </location>
</feature>
<keyword evidence="4" id="KW-0560">Oxidoreductase</keyword>
<sequence length="378" mass="40164">MTDYEQESLSLHEKNGGKMEIAATVPLTKQADLSRAYTPGVAAVSRAIGKDKELAYKYTIKKNTIAVVTDGSAILGLGNLGPEAALPVMEGKAILFKEFADINAFPICLSTQDPEEIIATVKAIAPGFGGINLEDIAAPNCFIVERRLQEELDIPVMHDDQHGTATVVLAGLINALKLRGLSKEKAKVVIIGAGSAGTAIMKILLAYGLKDIIVYDSQGAIYANRPNLTQAKAEIAELTNPAQITGPLAEGIKDAHVFIGVSKPGLLSKEMVASMAEQPIIFALANPTPEIMPNEAISAGAFMVATGRSDFPNQVNNLLAFPGIFRGALDNRIKQFTEKHFLAAATALAGYLPRPTQDQILPSPLDKGIVEAIKKVIT</sequence>
<evidence type="ECO:0000256" key="3">
    <source>
        <dbReference type="ARBA" id="ARBA00022723"/>
    </source>
</evidence>